<evidence type="ECO:0000313" key="2">
    <source>
        <dbReference type="EMBL" id="KAJ02306.1"/>
    </source>
</evidence>
<feature type="transmembrane region" description="Helical" evidence="1">
    <location>
        <begin position="57"/>
        <end position="77"/>
    </location>
</feature>
<dbReference type="EMBL" id="JEMU01000013">
    <property type="protein sequence ID" value="KAJ02306.1"/>
    <property type="molecule type" value="Genomic_DNA"/>
</dbReference>
<dbReference type="STRING" id="83219.PM02_14830"/>
<accession>A0A061SKS8</accession>
<evidence type="ECO:0000313" key="3">
    <source>
        <dbReference type="Proteomes" id="UP000027337"/>
    </source>
</evidence>
<sequence length="151" mass="16488">MDRVDPIAQWRPASKAILRRIAIVTALTALGLQLPAGLAQAFSETPYNEMLRLGSGWSLLATAGLVGVFAIEDLAAWRRRRREVWQLTASALIYDGPEGHGQVALSDIKTLRKQWLSRVVVTLQNGQSVVIRDLAHPAEVVAQIQAAQTAL</sequence>
<evidence type="ECO:0008006" key="4">
    <source>
        <dbReference type="Google" id="ProtNLM"/>
    </source>
</evidence>
<dbReference type="Proteomes" id="UP000027337">
    <property type="component" value="Unassembled WGS sequence"/>
</dbReference>
<dbReference type="RefSeq" id="WP_037909866.1">
    <property type="nucleotide sequence ID" value="NZ_JEMU01000013.1"/>
</dbReference>
<protein>
    <recommendedName>
        <fullName evidence="4">PH (Pleckstrin Homology) domain-containing protein</fullName>
    </recommendedName>
</protein>
<keyword evidence="3" id="KW-1185">Reference proteome</keyword>
<reference evidence="2 3" key="1">
    <citation type="journal article" date="2014" name="Genome Announc.">
        <title>Draft Genome Sequences of Two Isolates of the Roseobacter Group, Sulfitobacter sp. Strains 3SOLIMAR09 and 1FIGIMAR09, from Harbors of Mallorca Island (Mediterranean Sea).</title>
        <authorList>
            <person name="Mas-Llado M."/>
            <person name="Pina-Villalonga J.M."/>
            <person name="Brunet-Galmes I."/>
            <person name="Nogales B."/>
            <person name="Bosch R."/>
        </authorList>
    </citation>
    <scope>NUCLEOTIDE SEQUENCE [LARGE SCALE GENOMIC DNA]</scope>
    <source>
        <strain evidence="2 3">1FIGIMAR09</strain>
    </source>
</reference>
<dbReference type="AlphaFoldDB" id="A0A061SKS8"/>
<keyword evidence="1" id="KW-0812">Transmembrane</keyword>
<name>A0A061SKS8_9RHOB</name>
<organism evidence="2 3">
    <name type="scientific">Sulfitobacter mediterraneus</name>
    <dbReference type="NCBI Taxonomy" id="83219"/>
    <lineage>
        <taxon>Bacteria</taxon>
        <taxon>Pseudomonadati</taxon>
        <taxon>Pseudomonadota</taxon>
        <taxon>Alphaproteobacteria</taxon>
        <taxon>Rhodobacterales</taxon>
        <taxon>Roseobacteraceae</taxon>
        <taxon>Sulfitobacter</taxon>
    </lineage>
</organism>
<keyword evidence="1" id="KW-1133">Transmembrane helix</keyword>
<gene>
    <name evidence="2" type="ORF">PM02_14830</name>
</gene>
<keyword evidence="1" id="KW-0472">Membrane</keyword>
<comment type="caution">
    <text evidence="2">The sequence shown here is derived from an EMBL/GenBank/DDBJ whole genome shotgun (WGS) entry which is preliminary data.</text>
</comment>
<dbReference type="eggNOG" id="ENOG50312YB">
    <property type="taxonomic scope" value="Bacteria"/>
</dbReference>
<proteinExistence type="predicted"/>
<evidence type="ECO:0000256" key="1">
    <source>
        <dbReference type="SAM" id="Phobius"/>
    </source>
</evidence>